<name>A0A5B8THA9_9LACO</name>
<protein>
    <submittedName>
        <fullName evidence="2">MFS transporter</fullName>
    </submittedName>
</protein>
<keyword evidence="1" id="KW-0472">Membrane</keyword>
<dbReference type="EMBL" id="CP042392">
    <property type="protein sequence ID" value="QEA53248.1"/>
    <property type="molecule type" value="Genomic_DNA"/>
</dbReference>
<gene>
    <name evidence="2" type="ORF">FGL77_08005</name>
</gene>
<dbReference type="SUPFAM" id="SSF103473">
    <property type="entry name" value="MFS general substrate transporter"/>
    <property type="match status" value="1"/>
</dbReference>
<keyword evidence="1" id="KW-1133">Transmembrane helix</keyword>
<dbReference type="InterPro" id="IPR036259">
    <property type="entry name" value="MFS_trans_sf"/>
</dbReference>
<sequence>MGHQIGGALMAYISGVVHDSIHSYVMAFFMAGFMCLIATLLVITVPQPELNAWFNVIVTTNFSCWQ</sequence>
<accession>A0A5B8THA9</accession>
<evidence type="ECO:0000313" key="3">
    <source>
        <dbReference type="Proteomes" id="UP000321772"/>
    </source>
</evidence>
<organism evidence="2 3">
    <name type="scientific">Loigolactobacillus coryniformis</name>
    <dbReference type="NCBI Taxonomy" id="1610"/>
    <lineage>
        <taxon>Bacteria</taxon>
        <taxon>Bacillati</taxon>
        <taxon>Bacillota</taxon>
        <taxon>Bacilli</taxon>
        <taxon>Lactobacillales</taxon>
        <taxon>Lactobacillaceae</taxon>
        <taxon>Loigolactobacillus</taxon>
    </lineage>
</organism>
<reference evidence="2 3" key="1">
    <citation type="submission" date="2019-06" db="EMBL/GenBank/DDBJ databases">
        <title>Genome analyses of bacteria isolated from kimchi.</title>
        <authorList>
            <person name="Lee S."/>
            <person name="Ahn S."/>
            <person name="Roh S."/>
        </authorList>
    </citation>
    <scope>NUCLEOTIDE SEQUENCE [LARGE SCALE GENOMIC DNA]</scope>
    <source>
        <strain evidence="2 3">CBA3616</strain>
    </source>
</reference>
<evidence type="ECO:0000313" key="2">
    <source>
        <dbReference type="EMBL" id="QEA53248.1"/>
    </source>
</evidence>
<proteinExistence type="predicted"/>
<feature type="transmembrane region" description="Helical" evidence="1">
    <location>
        <begin position="24"/>
        <end position="45"/>
    </location>
</feature>
<keyword evidence="1" id="KW-0812">Transmembrane</keyword>
<dbReference type="RefSeq" id="WP_010014694.1">
    <property type="nucleotide sequence ID" value="NZ_CP042392.1"/>
</dbReference>
<dbReference type="AlphaFoldDB" id="A0A5B8THA9"/>
<evidence type="ECO:0000256" key="1">
    <source>
        <dbReference type="SAM" id="Phobius"/>
    </source>
</evidence>
<dbReference type="Proteomes" id="UP000321772">
    <property type="component" value="Chromosome"/>
</dbReference>